<dbReference type="Pfam" id="PF08486">
    <property type="entry name" value="SpoIID"/>
    <property type="match status" value="1"/>
</dbReference>
<name>B3E2S2_TRIL1</name>
<dbReference type="KEGG" id="glo:Glov_2013"/>
<proteinExistence type="predicted"/>
<accession>B3E2S2</accession>
<protein>
    <submittedName>
        <fullName evidence="2">SpoIID/LytB domain protein</fullName>
    </submittedName>
</protein>
<dbReference type="GO" id="GO:0030435">
    <property type="term" value="P:sporulation resulting in formation of a cellular spore"/>
    <property type="evidence" value="ECO:0007669"/>
    <property type="project" value="InterPro"/>
</dbReference>
<evidence type="ECO:0000259" key="1">
    <source>
        <dbReference type="Pfam" id="PF08486"/>
    </source>
</evidence>
<dbReference type="HOGENOM" id="CLU_021203_3_1_7"/>
<sequence>MKYLYLLIITIGCLLPVAFSVEIASAKEPSQSSGLIRVAIIKGADSVTIDGDGVLATDAGGKPIVLDLPVAVRSERGRILAGNSSSQLVRLAAGGLMRVNGKSYRGQIELSLQNNGKILVINELPLEQYLIGVITSEISSTWPMESIKTQAVIARTYAVAKRKERSRAFYHLESTVMDQAYEGSDEEDSRAVRGVIETEGEVLTYNGTVIQAFYHANSGGRTESSENVWGVALPYLKGVECQYGLTSTTSSWEQSVPLSKIESSLKAQKVYGLTDIKAGPRNNRGRLKTVQLETERGTITILATKFRMAVGSTVIRSTNFSVRVEGGTAYFSGSGYGHGVGLCQYGAKQRALDGFSYTEILSYYYPGTKLSKLSEF</sequence>
<dbReference type="Proteomes" id="UP000002420">
    <property type="component" value="Chromosome"/>
</dbReference>
<dbReference type="InterPro" id="IPR013486">
    <property type="entry name" value="SpoIID/LytB"/>
</dbReference>
<reference evidence="2 3" key="1">
    <citation type="submission" date="2008-05" db="EMBL/GenBank/DDBJ databases">
        <title>Complete sequence of chromosome of Geobacter lovleyi SZ.</title>
        <authorList>
            <consortium name="US DOE Joint Genome Institute"/>
            <person name="Lucas S."/>
            <person name="Copeland A."/>
            <person name="Lapidus A."/>
            <person name="Glavina del Rio T."/>
            <person name="Dalin E."/>
            <person name="Tice H."/>
            <person name="Bruce D."/>
            <person name="Goodwin L."/>
            <person name="Pitluck S."/>
            <person name="Chertkov O."/>
            <person name="Meincke L."/>
            <person name="Brettin T."/>
            <person name="Detter J.C."/>
            <person name="Han C."/>
            <person name="Tapia R."/>
            <person name="Kuske C.R."/>
            <person name="Schmutz J."/>
            <person name="Larimer F."/>
            <person name="Land M."/>
            <person name="Hauser L."/>
            <person name="Kyrpides N."/>
            <person name="Mikhailova N."/>
            <person name="Sung Y."/>
            <person name="Fletcher K.E."/>
            <person name="Ritalahti K.M."/>
            <person name="Loeffler F.E."/>
            <person name="Richardson P."/>
        </authorList>
    </citation>
    <scope>NUCLEOTIDE SEQUENCE [LARGE SCALE GENOMIC DNA]</scope>
    <source>
        <strain evidence="3">ATCC BAA-1151 / DSM 17278 / SZ</strain>
    </source>
</reference>
<dbReference type="AlphaFoldDB" id="B3E2S2"/>
<dbReference type="STRING" id="398767.Glov_2013"/>
<dbReference type="InterPro" id="IPR051922">
    <property type="entry name" value="Bact_Sporulation_Assoc"/>
</dbReference>
<evidence type="ECO:0000313" key="3">
    <source>
        <dbReference type="Proteomes" id="UP000002420"/>
    </source>
</evidence>
<dbReference type="RefSeq" id="WP_012470068.1">
    <property type="nucleotide sequence ID" value="NC_010814.1"/>
</dbReference>
<feature type="domain" description="Sporulation stage II protein D amidase enhancer LytB N-terminal" evidence="1">
    <location>
        <begin position="115"/>
        <end position="205"/>
    </location>
</feature>
<gene>
    <name evidence="2" type="ordered locus">Glov_2013</name>
</gene>
<dbReference type="OrthoDB" id="9773852at2"/>
<dbReference type="PANTHER" id="PTHR30032:SF4">
    <property type="entry name" value="AMIDASE ENHANCER"/>
    <property type="match status" value="1"/>
</dbReference>
<organism evidence="2 3">
    <name type="scientific">Trichlorobacter lovleyi (strain ATCC BAA-1151 / DSM 17278 / SZ)</name>
    <name type="common">Geobacter lovleyi</name>
    <dbReference type="NCBI Taxonomy" id="398767"/>
    <lineage>
        <taxon>Bacteria</taxon>
        <taxon>Pseudomonadati</taxon>
        <taxon>Thermodesulfobacteriota</taxon>
        <taxon>Desulfuromonadia</taxon>
        <taxon>Geobacterales</taxon>
        <taxon>Geobacteraceae</taxon>
        <taxon>Trichlorobacter</taxon>
    </lineage>
</organism>
<evidence type="ECO:0000313" key="2">
    <source>
        <dbReference type="EMBL" id="ACD95729.1"/>
    </source>
</evidence>
<dbReference type="GO" id="GO:0030288">
    <property type="term" value="C:outer membrane-bounded periplasmic space"/>
    <property type="evidence" value="ECO:0007669"/>
    <property type="project" value="TreeGrafter"/>
</dbReference>
<dbReference type="InterPro" id="IPR013693">
    <property type="entry name" value="SpoIID/LytB_N"/>
</dbReference>
<dbReference type="PANTHER" id="PTHR30032">
    <property type="entry name" value="N-ACETYLMURAMOYL-L-ALANINE AMIDASE-RELATED"/>
    <property type="match status" value="1"/>
</dbReference>
<dbReference type="NCBIfam" id="TIGR02669">
    <property type="entry name" value="SpoIID_LytB"/>
    <property type="match status" value="1"/>
</dbReference>
<dbReference type="eggNOG" id="COG2385">
    <property type="taxonomic scope" value="Bacteria"/>
</dbReference>
<keyword evidence="3" id="KW-1185">Reference proteome</keyword>
<dbReference type="EMBL" id="CP001089">
    <property type="protein sequence ID" value="ACD95729.1"/>
    <property type="molecule type" value="Genomic_DNA"/>
</dbReference>